<dbReference type="Proteomes" id="UP000320496">
    <property type="component" value="Chromosome"/>
</dbReference>
<protein>
    <submittedName>
        <fullName evidence="1">Glycosyl hydrolases family 2, sugar binding domain</fullName>
    </submittedName>
</protein>
<organism evidence="1 2">
    <name type="scientific">Maioricimonas rarisocia</name>
    <dbReference type="NCBI Taxonomy" id="2528026"/>
    <lineage>
        <taxon>Bacteria</taxon>
        <taxon>Pseudomonadati</taxon>
        <taxon>Planctomycetota</taxon>
        <taxon>Planctomycetia</taxon>
        <taxon>Planctomycetales</taxon>
        <taxon>Planctomycetaceae</taxon>
        <taxon>Maioricimonas</taxon>
    </lineage>
</organism>
<evidence type="ECO:0000313" key="2">
    <source>
        <dbReference type="Proteomes" id="UP000320496"/>
    </source>
</evidence>
<dbReference type="GO" id="GO:0016787">
    <property type="term" value="F:hydrolase activity"/>
    <property type="evidence" value="ECO:0007669"/>
    <property type="project" value="UniProtKB-KW"/>
</dbReference>
<dbReference type="KEGG" id="mri:Mal4_57990"/>
<keyword evidence="1" id="KW-0378">Hydrolase</keyword>
<proteinExistence type="predicted"/>
<dbReference type="PANTHER" id="PTHR42732:SF1">
    <property type="entry name" value="BETA-MANNOSIDASE"/>
    <property type="match status" value="1"/>
</dbReference>
<dbReference type="AlphaFoldDB" id="A0A517ZG63"/>
<evidence type="ECO:0000313" key="1">
    <source>
        <dbReference type="EMBL" id="QDU41432.1"/>
    </source>
</evidence>
<reference evidence="1 2" key="1">
    <citation type="submission" date="2019-02" db="EMBL/GenBank/DDBJ databases">
        <title>Deep-cultivation of Planctomycetes and their phenomic and genomic characterization uncovers novel biology.</title>
        <authorList>
            <person name="Wiegand S."/>
            <person name="Jogler M."/>
            <person name="Boedeker C."/>
            <person name="Pinto D."/>
            <person name="Vollmers J."/>
            <person name="Rivas-Marin E."/>
            <person name="Kohn T."/>
            <person name="Peeters S.H."/>
            <person name="Heuer A."/>
            <person name="Rast P."/>
            <person name="Oberbeckmann S."/>
            <person name="Bunk B."/>
            <person name="Jeske O."/>
            <person name="Meyerdierks A."/>
            <person name="Storesund J.E."/>
            <person name="Kallscheuer N."/>
            <person name="Luecker S."/>
            <person name="Lage O.M."/>
            <person name="Pohl T."/>
            <person name="Merkel B.J."/>
            <person name="Hornburger P."/>
            <person name="Mueller R.-W."/>
            <person name="Bruemmer F."/>
            <person name="Labrenz M."/>
            <person name="Spormann A.M."/>
            <person name="Op den Camp H."/>
            <person name="Overmann J."/>
            <person name="Amann R."/>
            <person name="Jetten M.S.M."/>
            <person name="Mascher T."/>
            <person name="Medema M.H."/>
            <person name="Devos D.P."/>
            <person name="Kaster A.-K."/>
            <person name="Ovreas L."/>
            <person name="Rohde M."/>
            <person name="Galperin M.Y."/>
            <person name="Jogler C."/>
        </authorList>
    </citation>
    <scope>NUCLEOTIDE SEQUENCE [LARGE SCALE GENOMIC DNA]</scope>
    <source>
        <strain evidence="1 2">Mal4</strain>
    </source>
</reference>
<dbReference type="EMBL" id="CP036275">
    <property type="protein sequence ID" value="QDU41432.1"/>
    <property type="molecule type" value="Genomic_DNA"/>
</dbReference>
<dbReference type="OrthoDB" id="285989at2"/>
<gene>
    <name evidence="1" type="ORF">Mal4_57990</name>
</gene>
<dbReference type="RefSeq" id="WP_145372824.1">
    <property type="nucleotide sequence ID" value="NZ_CP036275.1"/>
</dbReference>
<name>A0A517ZG63_9PLAN</name>
<dbReference type="PANTHER" id="PTHR42732">
    <property type="entry name" value="BETA-GALACTOSIDASE"/>
    <property type="match status" value="1"/>
</dbReference>
<dbReference type="Gene3D" id="2.60.120.260">
    <property type="entry name" value="Galactose-binding domain-like"/>
    <property type="match status" value="1"/>
</dbReference>
<keyword evidence="2" id="KW-1185">Reference proteome</keyword>
<sequence length="149" mass="16524">MQNSREIHRIRLRGPWEVALGKVGESAPADASFRRVTMPASWQELFGNEAGTGWFRRRFNQPTGLEPHERVCIALPDVPGDVHMALNGTDVASQPASASRLVADVTDLLQLANRLEVRVTFDPGESPETPGGLWQTVHLEIHNEKHASR</sequence>
<dbReference type="SUPFAM" id="SSF49785">
    <property type="entry name" value="Galactose-binding domain-like"/>
    <property type="match status" value="1"/>
</dbReference>
<dbReference type="InterPro" id="IPR008979">
    <property type="entry name" value="Galactose-bd-like_sf"/>
</dbReference>
<dbReference type="InterPro" id="IPR051913">
    <property type="entry name" value="GH2_Domain-Containing"/>
</dbReference>
<accession>A0A517ZG63</accession>